<accession>A0AA37TBN9</accession>
<dbReference type="RefSeq" id="WP_238199079.1">
    <property type="nucleotide sequence ID" value="NZ_BPQZ01000031.1"/>
</dbReference>
<proteinExistence type="predicted"/>
<comment type="caution">
    <text evidence="1">The sequence shown here is derived from an EMBL/GenBank/DDBJ whole genome shotgun (WGS) entry which is preliminary data.</text>
</comment>
<sequence length="139" mass="14060">MTLTLAEAKQIVDAVLSHAHDHSAKVSTCVCDENGRFIALNRMDGAAATTNRQAIGKAIASASTGRPSDYMPNPDEVSGGFATVTGEGMPLNHRQGGLPIYRDGALIGACGVSGAGANSMDQACAQAGIGAVDGLRSTT</sequence>
<evidence type="ECO:0008006" key="3">
    <source>
        <dbReference type="Google" id="ProtNLM"/>
    </source>
</evidence>
<evidence type="ECO:0000313" key="1">
    <source>
        <dbReference type="EMBL" id="GLS68977.1"/>
    </source>
</evidence>
<name>A0AA37TBN9_9HYPH</name>
<dbReference type="PANTHER" id="PTHR34309:SF10">
    <property type="entry name" value="SLR1406 PROTEIN"/>
    <property type="match status" value="1"/>
</dbReference>
<dbReference type="InterPro" id="IPR052517">
    <property type="entry name" value="GlcG_carb_metab_protein"/>
</dbReference>
<organism evidence="1 2">
    <name type="scientific">Methylobacterium tardum</name>
    <dbReference type="NCBI Taxonomy" id="374432"/>
    <lineage>
        <taxon>Bacteria</taxon>
        <taxon>Pseudomonadati</taxon>
        <taxon>Pseudomonadota</taxon>
        <taxon>Alphaproteobacteria</taxon>
        <taxon>Hyphomicrobiales</taxon>
        <taxon>Methylobacteriaceae</taxon>
        <taxon>Methylobacterium</taxon>
    </lineage>
</organism>
<dbReference type="PANTHER" id="PTHR34309">
    <property type="entry name" value="SLR1406 PROTEIN"/>
    <property type="match status" value="1"/>
</dbReference>
<dbReference type="InterPro" id="IPR005624">
    <property type="entry name" value="PduO/GlcC-like"/>
</dbReference>
<dbReference type="AlphaFoldDB" id="A0AA37TBN9"/>
<keyword evidence="2" id="KW-1185">Reference proteome</keyword>
<dbReference type="Pfam" id="PF03928">
    <property type="entry name" value="HbpS-like"/>
    <property type="match status" value="1"/>
</dbReference>
<dbReference type="SUPFAM" id="SSF143744">
    <property type="entry name" value="GlcG-like"/>
    <property type="match status" value="1"/>
</dbReference>
<dbReference type="EMBL" id="BSPL01000009">
    <property type="protein sequence ID" value="GLS68977.1"/>
    <property type="molecule type" value="Genomic_DNA"/>
</dbReference>
<gene>
    <name evidence="1" type="ORF">GCM10007890_09890</name>
</gene>
<dbReference type="Proteomes" id="UP001157440">
    <property type="component" value="Unassembled WGS sequence"/>
</dbReference>
<protein>
    <recommendedName>
        <fullName evidence="3">Heme-binding protein</fullName>
    </recommendedName>
</protein>
<dbReference type="InterPro" id="IPR038084">
    <property type="entry name" value="PduO/GlcC-like_sf"/>
</dbReference>
<evidence type="ECO:0000313" key="2">
    <source>
        <dbReference type="Proteomes" id="UP001157440"/>
    </source>
</evidence>
<reference evidence="2" key="1">
    <citation type="journal article" date="2019" name="Int. J. Syst. Evol. Microbiol.">
        <title>The Global Catalogue of Microorganisms (GCM) 10K type strain sequencing project: providing services to taxonomists for standard genome sequencing and annotation.</title>
        <authorList>
            <consortium name="The Broad Institute Genomics Platform"/>
            <consortium name="The Broad Institute Genome Sequencing Center for Infectious Disease"/>
            <person name="Wu L."/>
            <person name="Ma J."/>
        </authorList>
    </citation>
    <scope>NUCLEOTIDE SEQUENCE [LARGE SCALE GENOMIC DNA]</scope>
    <source>
        <strain evidence="2">NBRC 103632</strain>
    </source>
</reference>
<dbReference type="Gene3D" id="3.30.450.150">
    <property type="entry name" value="Haem-degrading domain"/>
    <property type="match status" value="1"/>
</dbReference>